<proteinExistence type="predicted"/>
<keyword evidence="2" id="KW-1185">Reference proteome</keyword>
<evidence type="ECO:0000313" key="1">
    <source>
        <dbReference type="EMBL" id="QSB14165.1"/>
    </source>
</evidence>
<dbReference type="RefSeq" id="WP_239676283.1">
    <property type="nucleotide sequence ID" value="NZ_CP070499.1"/>
</dbReference>
<reference evidence="1" key="1">
    <citation type="submission" date="2021-02" db="EMBL/GenBank/DDBJ databases">
        <title>Natrosporangium hydrolyticum gen. nov., sp. nov, a haloalkaliphilic actinobacterium from a soda solonchak soil.</title>
        <authorList>
            <person name="Sorokin D.Y."/>
            <person name="Khijniak T.V."/>
            <person name="Zakharycheva A.P."/>
            <person name="Boueva O.V."/>
            <person name="Ariskina E.V."/>
            <person name="Hahnke R.L."/>
            <person name="Bunk B."/>
            <person name="Sproer C."/>
            <person name="Schumann P."/>
            <person name="Evtushenko L.I."/>
            <person name="Kublanov I.V."/>
        </authorList>
    </citation>
    <scope>NUCLEOTIDE SEQUENCE</scope>
    <source>
        <strain evidence="1">DSM 106523</strain>
    </source>
</reference>
<accession>A0A895YD86</accession>
<dbReference type="AlphaFoldDB" id="A0A895YD86"/>
<name>A0A895YD86_9ACTN</name>
<dbReference type="EMBL" id="CP070499">
    <property type="protein sequence ID" value="QSB14165.1"/>
    <property type="molecule type" value="Genomic_DNA"/>
</dbReference>
<organism evidence="1 2">
    <name type="scientific">Natronosporangium hydrolyticum</name>
    <dbReference type="NCBI Taxonomy" id="2811111"/>
    <lineage>
        <taxon>Bacteria</taxon>
        <taxon>Bacillati</taxon>
        <taxon>Actinomycetota</taxon>
        <taxon>Actinomycetes</taxon>
        <taxon>Micromonosporales</taxon>
        <taxon>Micromonosporaceae</taxon>
        <taxon>Natronosporangium</taxon>
    </lineage>
</organism>
<dbReference type="KEGG" id="nhy:JQS43_21990"/>
<gene>
    <name evidence="1" type="ORF">JQS43_21990</name>
</gene>
<protein>
    <submittedName>
        <fullName evidence="1">Uncharacterized protein</fullName>
    </submittedName>
</protein>
<sequence>MVYDLARVAELLHQRNTIDEQITQIIKRPVASGHLGEWIAAWVFDIELETSASTAAVDGRFLTGKLQGRTVNIKWYLKREGLLDMTTADVPDYYLVMTGPAGPAASSRGGSRLWRIDNVYLFDARQLLSDQLARGVKVGVASSVPQSWWKAAEIYPTANDAVLAVSREQAAMLALFRPR</sequence>
<evidence type="ECO:0000313" key="2">
    <source>
        <dbReference type="Proteomes" id="UP000662857"/>
    </source>
</evidence>
<dbReference type="Proteomes" id="UP000662857">
    <property type="component" value="Chromosome"/>
</dbReference>